<dbReference type="InterPro" id="IPR034176">
    <property type="entry name" value="Peptidases_S8_13"/>
</dbReference>
<dbReference type="Gene3D" id="2.60.40.10">
    <property type="entry name" value="Immunoglobulins"/>
    <property type="match status" value="1"/>
</dbReference>
<evidence type="ECO:0000256" key="3">
    <source>
        <dbReference type="ARBA" id="ARBA00022801"/>
    </source>
</evidence>
<dbReference type="Pfam" id="PF00082">
    <property type="entry name" value="Peptidase_S8"/>
    <property type="match status" value="1"/>
</dbReference>
<dbReference type="InterPro" id="IPR050131">
    <property type="entry name" value="Peptidase_S8_subtilisin-like"/>
</dbReference>
<keyword evidence="10" id="KW-1185">Reference proteome</keyword>
<dbReference type="InterPro" id="IPR022398">
    <property type="entry name" value="Peptidase_S8_His-AS"/>
</dbReference>
<accession>A0A9X1W0W8</accession>
<dbReference type="InterPro" id="IPR015500">
    <property type="entry name" value="Peptidase_S8_subtilisin-rel"/>
</dbReference>
<keyword evidence="3 5" id="KW-0378">Hydrolase</keyword>
<feature type="domain" description="Peptidase S8/S53" evidence="8">
    <location>
        <begin position="150"/>
        <end position="434"/>
    </location>
</feature>
<evidence type="ECO:0000313" key="9">
    <source>
        <dbReference type="EMBL" id="MCJ0765764.1"/>
    </source>
</evidence>
<evidence type="ECO:0000256" key="1">
    <source>
        <dbReference type="ARBA" id="ARBA00011073"/>
    </source>
</evidence>
<gene>
    <name evidence="9" type="ORF">MMF98_21330</name>
</gene>
<comment type="similarity">
    <text evidence="1 5 6">Belongs to the peptidase S8 family.</text>
</comment>
<keyword evidence="2 5" id="KW-0645">Protease</keyword>
<evidence type="ECO:0000256" key="6">
    <source>
        <dbReference type="RuleBase" id="RU003355"/>
    </source>
</evidence>
<name>A0A9X1W0W8_9BURK</name>
<dbReference type="PROSITE" id="PS51892">
    <property type="entry name" value="SUBTILASE"/>
    <property type="match status" value="1"/>
</dbReference>
<keyword evidence="7" id="KW-0732">Signal</keyword>
<dbReference type="EMBL" id="JALGBI010000003">
    <property type="protein sequence ID" value="MCJ0765764.1"/>
    <property type="molecule type" value="Genomic_DNA"/>
</dbReference>
<proteinExistence type="inferred from homology"/>
<dbReference type="SUPFAM" id="SSF52743">
    <property type="entry name" value="Subtilisin-like"/>
    <property type="match status" value="1"/>
</dbReference>
<evidence type="ECO:0000256" key="2">
    <source>
        <dbReference type="ARBA" id="ARBA00022670"/>
    </source>
</evidence>
<protein>
    <submittedName>
        <fullName evidence="9">S8 family peptidase</fullName>
    </submittedName>
</protein>
<dbReference type="PROSITE" id="PS00137">
    <property type="entry name" value="SUBTILASE_HIS"/>
    <property type="match status" value="1"/>
</dbReference>
<comment type="caution">
    <text evidence="9">The sequence shown here is derived from an EMBL/GenBank/DDBJ whole genome shotgun (WGS) entry which is preliminary data.</text>
</comment>
<sequence length="603" mass="60528">MNRFLVGPLLALAFALPLHAGAQPVRGLIVKLKPPSAESSGRETPQAARERLATVAQGAGVAWQSQDAVGAGHRLMRLASPLQGEALEAALRRLRLHPDVASVEPDVLLQPAAVPNDPGYATQWHLSVPTPNAAAINMPPAWDRTTGGPVVVAVLDTGVRKDHPDLAGQLLAGYDFVSEVPYANDGDGRDPDPSDPGDWVSAADKASQPALFSQCSVQNSSWHGTFITGQIAAATNNGIGIAGINWGTQVLPVRVSGKCGALLSDILDATRWAAGLSVVGVPPNPTPARVINLSFGGDVPCTQSYQDVIDEVAAAGVLVVVAAGNSSGALKRPADCRGVLAVGAVQPNGLKTDYSNVGANMGLMAPGGSGTQGSSTNLYSSLNLGTTVPATNGYGYKQGTSFSAPLAAGVASLMLTLNPALTPAQLVARLQAGARPHTFTASYAQCDAGGGLACNCTTAACGAGLLDAGNSTLQALNPVVLIAPVGSPGAGATITLDGRASAAAVGAALVGYRWELAAGSGASIQSPGSAVTTAVLSQNPGNFVFRLTVTDNAGRSSADSLSVSTLSGGGGSGGSSGGGGGSTGWLWGAALWLLAGLAWRRRA</sequence>
<feature type="active site" description="Charge relay system" evidence="5">
    <location>
        <position position="401"/>
    </location>
</feature>
<dbReference type="InterPro" id="IPR013783">
    <property type="entry name" value="Ig-like_fold"/>
</dbReference>
<dbReference type="PROSITE" id="PS00136">
    <property type="entry name" value="SUBTILASE_ASP"/>
    <property type="match status" value="1"/>
</dbReference>
<dbReference type="GO" id="GO:0004252">
    <property type="term" value="F:serine-type endopeptidase activity"/>
    <property type="evidence" value="ECO:0007669"/>
    <property type="project" value="UniProtKB-UniRule"/>
</dbReference>
<dbReference type="AlphaFoldDB" id="A0A9X1W0W8"/>
<dbReference type="PROSITE" id="PS00138">
    <property type="entry name" value="SUBTILASE_SER"/>
    <property type="match status" value="1"/>
</dbReference>
<dbReference type="InterPro" id="IPR023827">
    <property type="entry name" value="Peptidase_S8_Asp-AS"/>
</dbReference>
<evidence type="ECO:0000259" key="8">
    <source>
        <dbReference type="Pfam" id="PF00082"/>
    </source>
</evidence>
<feature type="active site" description="Charge relay system" evidence="5">
    <location>
        <position position="223"/>
    </location>
</feature>
<dbReference type="Gene3D" id="3.40.50.200">
    <property type="entry name" value="Peptidase S8/S53 domain"/>
    <property type="match status" value="1"/>
</dbReference>
<dbReference type="RefSeq" id="WP_243309357.1">
    <property type="nucleotide sequence ID" value="NZ_JALGBI010000003.1"/>
</dbReference>
<feature type="signal peptide" evidence="7">
    <location>
        <begin position="1"/>
        <end position="20"/>
    </location>
</feature>
<feature type="chain" id="PRO_5040949972" evidence="7">
    <location>
        <begin position="21"/>
        <end position="603"/>
    </location>
</feature>
<dbReference type="InterPro" id="IPR036852">
    <property type="entry name" value="Peptidase_S8/S53_dom_sf"/>
</dbReference>
<dbReference type="InterPro" id="IPR000209">
    <property type="entry name" value="Peptidase_S8/S53_dom"/>
</dbReference>
<dbReference type="PANTHER" id="PTHR43806">
    <property type="entry name" value="PEPTIDASE S8"/>
    <property type="match status" value="1"/>
</dbReference>
<dbReference type="PANTHER" id="PTHR43806:SF11">
    <property type="entry name" value="CEREVISIN-RELATED"/>
    <property type="match status" value="1"/>
</dbReference>
<evidence type="ECO:0000256" key="7">
    <source>
        <dbReference type="SAM" id="SignalP"/>
    </source>
</evidence>
<evidence type="ECO:0000256" key="5">
    <source>
        <dbReference type="PROSITE-ProRule" id="PRU01240"/>
    </source>
</evidence>
<dbReference type="PRINTS" id="PR00723">
    <property type="entry name" value="SUBTILISIN"/>
</dbReference>
<dbReference type="Proteomes" id="UP001139447">
    <property type="component" value="Unassembled WGS sequence"/>
</dbReference>
<dbReference type="InterPro" id="IPR023828">
    <property type="entry name" value="Peptidase_S8_Ser-AS"/>
</dbReference>
<reference evidence="9" key="1">
    <citation type="submission" date="2022-03" db="EMBL/GenBank/DDBJ databases">
        <authorList>
            <person name="Woo C.Y."/>
        </authorList>
    </citation>
    <scope>NUCLEOTIDE SEQUENCE</scope>
    <source>
        <strain evidence="9">CYS-02</strain>
    </source>
</reference>
<evidence type="ECO:0000313" key="10">
    <source>
        <dbReference type="Proteomes" id="UP001139447"/>
    </source>
</evidence>
<feature type="active site" description="Charge relay system" evidence="5">
    <location>
        <position position="156"/>
    </location>
</feature>
<dbReference type="Pfam" id="PF22352">
    <property type="entry name" value="K319L-like_PKD"/>
    <property type="match status" value="1"/>
</dbReference>
<dbReference type="CDD" id="cd07496">
    <property type="entry name" value="Peptidases_S8_13"/>
    <property type="match status" value="1"/>
</dbReference>
<dbReference type="GO" id="GO:0006508">
    <property type="term" value="P:proteolysis"/>
    <property type="evidence" value="ECO:0007669"/>
    <property type="project" value="UniProtKB-KW"/>
</dbReference>
<evidence type="ECO:0000256" key="4">
    <source>
        <dbReference type="ARBA" id="ARBA00022825"/>
    </source>
</evidence>
<keyword evidence="4 5" id="KW-0720">Serine protease</keyword>
<organism evidence="9 10">
    <name type="scientific">Variovorax terrae</name>
    <dbReference type="NCBI Taxonomy" id="2923278"/>
    <lineage>
        <taxon>Bacteria</taxon>
        <taxon>Pseudomonadati</taxon>
        <taxon>Pseudomonadota</taxon>
        <taxon>Betaproteobacteria</taxon>
        <taxon>Burkholderiales</taxon>
        <taxon>Comamonadaceae</taxon>
        <taxon>Variovorax</taxon>
    </lineage>
</organism>